<evidence type="ECO:0000259" key="6">
    <source>
        <dbReference type="Pfam" id="PF03717"/>
    </source>
</evidence>
<dbReference type="EMBL" id="JASOOY020000011">
    <property type="protein sequence ID" value="MEO3716542.1"/>
    <property type="molecule type" value="Genomic_DNA"/>
</dbReference>
<proteinExistence type="inferred from homology"/>
<dbReference type="Gene3D" id="3.40.710.10">
    <property type="entry name" value="DD-peptidase/beta-lactamase superfamily"/>
    <property type="match status" value="1"/>
</dbReference>
<evidence type="ECO:0000256" key="3">
    <source>
        <dbReference type="ARBA" id="ARBA00023136"/>
    </source>
</evidence>
<evidence type="ECO:0000256" key="1">
    <source>
        <dbReference type="ARBA" id="ARBA00004370"/>
    </source>
</evidence>
<dbReference type="Gene3D" id="3.30.450.330">
    <property type="match status" value="1"/>
</dbReference>
<dbReference type="InterPro" id="IPR001460">
    <property type="entry name" value="PCN-bd_Tpept"/>
</dbReference>
<dbReference type="Pfam" id="PF03717">
    <property type="entry name" value="PBP_dimer"/>
    <property type="match status" value="1"/>
</dbReference>
<sequence length="636" mass="68100">MRISNKDFIRRRNWLQFIGAIAVVVLVSRLAWVQLVAGPDLSAAAQNQRTVEVVDAARRGAILDRNGAQLAFTMEARSITVHPNTLRKWIGDAHKQRPDDVAAYDERLEQIAKDLPKLLDVADIDAEKSGSSRRRQAEPETEENSVMSAPSRVSSKDILEKLRNEDSTYEVLVRNVDPDKAAAIVEKYPELVAERQDIRQYPNGATAANVIGKIGMDGVGQFGFEASRDATLQGINGGKTIDIASNGVAIPGSTRDVHAAVDGTTYELTLDLDMQYFVQQQVNQAKANSGAKDASAVVLDAKTGEVLAMAQADTANPNKDMGAELEEGRTIGNSAVSNPFEPGSVAKIITAAAAIEDGKTTPDEVLQVPGTIDMAGVTVRDAWEHGTEAFTTTGVFGKSSNVGTLMLAERLGQDRFAEMLHLFGLGQSTGIELPSESSGFVPQRPQWSGGTFANLPIGQGMAMTLLQMTGVFQAIANDGERIPPRMIRSTISPDGTKTATERPETVRVVSPETAQTVRAMFEGVMQSDPTGQQSGTAAGNSIEGYSLTGKTGTAQKFDPDTGAYSNSKYHITFAGIAPADDPRFVIGIMLDEPQRGVHGDGGQSAAPLFKDIAAWALNRYNVPPSPPREGKLLLQP</sequence>
<dbReference type="SUPFAM" id="SSF56519">
    <property type="entry name" value="Penicillin binding protein dimerisation domain"/>
    <property type="match status" value="1"/>
</dbReference>
<reference evidence="7" key="1">
    <citation type="submission" date="2023-05" db="EMBL/GenBank/DDBJ databases">
        <authorList>
            <person name="Du J."/>
        </authorList>
    </citation>
    <scope>NUCLEOTIDE SEQUENCE</scope>
    <source>
        <strain evidence="7">UMB1064</strain>
    </source>
</reference>
<dbReference type="Proteomes" id="UP001223646">
    <property type="component" value="Unassembled WGS sequence"/>
</dbReference>
<dbReference type="InterPro" id="IPR005311">
    <property type="entry name" value="PBP_dimer"/>
</dbReference>
<accession>A0AAW9SJ12</accession>
<comment type="caution">
    <text evidence="7">The sequence shown here is derived from an EMBL/GenBank/DDBJ whole genome shotgun (WGS) entry which is preliminary data.</text>
</comment>
<feature type="region of interest" description="Disordered" evidence="4">
    <location>
        <begin position="485"/>
        <end position="504"/>
    </location>
</feature>
<organism evidence="7 8">
    <name type="scientific">Corynebacterium amycolatum</name>
    <dbReference type="NCBI Taxonomy" id="43765"/>
    <lineage>
        <taxon>Bacteria</taxon>
        <taxon>Bacillati</taxon>
        <taxon>Actinomycetota</taxon>
        <taxon>Actinomycetes</taxon>
        <taxon>Mycobacteriales</taxon>
        <taxon>Corynebacteriaceae</taxon>
        <taxon>Corynebacterium</taxon>
    </lineage>
</organism>
<dbReference type="InterPro" id="IPR050515">
    <property type="entry name" value="Beta-lactam/transpept"/>
</dbReference>
<feature type="region of interest" description="Disordered" evidence="4">
    <location>
        <begin position="126"/>
        <end position="155"/>
    </location>
</feature>
<dbReference type="AlphaFoldDB" id="A0AAW9SJ12"/>
<dbReference type="RefSeq" id="WP_049192946.1">
    <property type="nucleotide sequence ID" value="NZ_JAQPST010000014.1"/>
</dbReference>
<dbReference type="InterPro" id="IPR036138">
    <property type="entry name" value="PBP_dimer_sf"/>
</dbReference>
<dbReference type="Pfam" id="PF00905">
    <property type="entry name" value="Transpeptidase"/>
    <property type="match status" value="1"/>
</dbReference>
<feature type="compositionally biased region" description="Basic and acidic residues" evidence="4">
    <location>
        <begin position="126"/>
        <end position="138"/>
    </location>
</feature>
<feature type="domain" description="Penicillin-binding protein dimerisation" evidence="6">
    <location>
        <begin position="56"/>
        <end position="250"/>
    </location>
</feature>
<evidence type="ECO:0000256" key="4">
    <source>
        <dbReference type="SAM" id="MobiDB-lite"/>
    </source>
</evidence>
<dbReference type="PANTHER" id="PTHR30627">
    <property type="entry name" value="PEPTIDOGLYCAN D,D-TRANSPEPTIDASE"/>
    <property type="match status" value="1"/>
</dbReference>
<evidence type="ECO:0000259" key="5">
    <source>
        <dbReference type="Pfam" id="PF00905"/>
    </source>
</evidence>
<dbReference type="SUPFAM" id="SSF56601">
    <property type="entry name" value="beta-lactamase/transpeptidase-like"/>
    <property type="match status" value="1"/>
</dbReference>
<reference evidence="7" key="2">
    <citation type="submission" date="2024-05" db="EMBL/GenBank/DDBJ databases">
        <authorList>
            <person name="Wolfe A."/>
        </authorList>
    </citation>
    <scope>NUCLEOTIDE SEQUENCE</scope>
    <source>
        <strain evidence="7">UMB1064</strain>
    </source>
</reference>
<dbReference type="GO" id="GO:0005886">
    <property type="term" value="C:plasma membrane"/>
    <property type="evidence" value="ECO:0007669"/>
    <property type="project" value="TreeGrafter"/>
</dbReference>
<dbReference type="GO" id="GO:0071555">
    <property type="term" value="P:cell wall organization"/>
    <property type="evidence" value="ECO:0007669"/>
    <property type="project" value="TreeGrafter"/>
</dbReference>
<dbReference type="Gene3D" id="3.90.1310.10">
    <property type="entry name" value="Penicillin-binding protein 2a (Domain 2)"/>
    <property type="match status" value="1"/>
</dbReference>
<feature type="compositionally biased region" description="Polar residues" evidence="4">
    <location>
        <begin position="144"/>
        <end position="153"/>
    </location>
</feature>
<comment type="subcellular location">
    <subcellularLocation>
        <location evidence="1">Membrane</location>
    </subcellularLocation>
</comment>
<feature type="compositionally biased region" description="Polar residues" evidence="4">
    <location>
        <begin position="489"/>
        <end position="498"/>
    </location>
</feature>
<dbReference type="PANTHER" id="PTHR30627:SF1">
    <property type="entry name" value="PEPTIDOGLYCAN D,D-TRANSPEPTIDASE FTSI"/>
    <property type="match status" value="1"/>
</dbReference>
<dbReference type="GO" id="GO:0008658">
    <property type="term" value="F:penicillin binding"/>
    <property type="evidence" value="ECO:0007669"/>
    <property type="project" value="InterPro"/>
</dbReference>
<dbReference type="InterPro" id="IPR012338">
    <property type="entry name" value="Beta-lactam/transpept-like"/>
</dbReference>
<gene>
    <name evidence="7" type="ORF">QP460_002910</name>
</gene>
<keyword evidence="3" id="KW-0472">Membrane</keyword>
<comment type="similarity">
    <text evidence="2">Belongs to the transpeptidase family.</text>
</comment>
<name>A0AAW9SJ12_CORAY</name>
<evidence type="ECO:0000256" key="2">
    <source>
        <dbReference type="ARBA" id="ARBA00007171"/>
    </source>
</evidence>
<feature type="domain" description="Penicillin-binding protein transpeptidase" evidence="5">
    <location>
        <begin position="295"/>
        <end position="613"/>
    </location>
</feature>
<evidence type="ECO:0000313" key="8">
    <source>
        <dbReference type="Proteomes" id="UP001223646"/>
    </source>
</evidence>
<protein>
    <submittedName>
        <fullName evidence="7">Penicillin-binding protein 2</fullName>
    </submittedName>
</protein>
<evidence type="ECO:0000313" key="7">
    <source>
        <dbReference type="EMBL" id="MEO3716542.1"/>
    </source>
</evidence>